<name>M7YFY4_TRIUA</name>
<evidence type="ECO:0000313" key="1">
    <source>
        <dbReference type="EMBL" id="EMS49278.1"/>
    </source>
</evidence>
<accession>M7YFY4</accession>
<dbReference type="AlphaFoldDB" id="M7YFY4"/>
<gene>
    <name evidence="1" type="ORF">TRIUR3_25764</name>
</gene>
<protein>
    <submittedName>
        <fullName evidence="1">Uncharacterized protein</fullName>
    </submittedName>
</protein>
<reference evidence="1" key="1">
    <citation type="journal article" date="2013" name="Nature">
        <title>Draft genome of the wheat A-genome progenitor Triticum urartu.</title>
        <authorList>
            <person name="Ling H.Q."/>
            <person name="Zhao S."/>
            <person name="Liu D."/>
            <person name="Wang J."/>
            <person name="Sun H."/>
            <person name="Zhang C."/>
            <person name="Fan H."/>
            <person name="Li D."/>
            <person name="Dong L."/>
            <person name="Tao Y."/>
            <person name="Gao C."/>
            <person name="Wu H."/>
            <person name="Li Y."/>
            <person name="Cui Y."/>
            <person name="Guo X."/>
            <person name="Zheng S."/>
            <person name="Wang B."/>
            <person name="Yu K."/>
            <person name="Liang Q."/>
            <person name="Yang W."/>
            <person name="Lou X."/>
            <person name="Chen J."/>
            <person name="Feng M."/>
            <person name="Jian J."/>
            <person name="Zhang X."/>
            <person name="Luo G."/>
            <person name="Jiang Y."/>
            <person name="Liu J."/>
            <person name="Wang Z."/>
            <person name="Sha Y."/>
            <person name="Zhang B."/>
            <person name="Wu H."/>
            <person name="Tang D."/>
            <person name="Shen Q."/>
            <person name="Xue P."/>
            <person name="Zou S."/>
            <person name="Wang X."/>
            <person name="Liu X."/>
            <person name="Wang F."/>
            <person name="Yang Y."/>
            <person name="An X."/>
            <person name="Dong Z."/>
            <person name="Zhang K."/>
            <person name="Zhang X."/>
            <person name="Luo M.C."/>
            <person name="Dvorak J."/>
            <person name="Tong Y."/>
            <person name="Wang J."/>
            <person name="Yang H."/>
            <person name="Li Z."/>
            <person name="Wang D."/>
            <person name="Zhang A."/>
            <person name="Wang J."/>
        </authorList>
    </citation>
    <scope>NUCLEOTIDE SEQUENCE</scope>
</reference>
<dbReference type="EMBL" id="KD244640">
    <property type="protein sequence ID" value="EMS49278.1"/>
    <property type="molecule type" value="Genomic_DNA"/>
</dbReference>
<organism evidence="1">
    <name type="scientific">Triticum urartu</name>
    <name type="common">Red wild einkorn</name>
    <name type="synonym">Crithodium urartu</name>
    <dbReference type="NCBI Taxonomy" id="4572"/>
    <lineage>
        <taxon>Eukaryota</taxon>
        <taxon>Viridiplantae</taxon>
        <taxon>Streptophyta</taxon>
        <taxon>Embryophyta</taxon>
        <taxon>Tracheophyta</taxon>
        <taxon>Spermatophyta</taxon>
        <taxon>Magnoliopsida</taxon>
        <taxon>Liliopsida</taxon>
        <taxon>Poales</taxon>
        <taxon>Poaceae</taxon>
        <taxon>BOP clade</taxon>
        <taxon>Pooideae</taxon>
        <taxon>Triticodae</taxon>
        <taxon>Triticeae</taxon>
        <taxon>Triticinae</taxon>
        <taxon>Triticum</taxon>
    </lineage>
</organism>
<proteinExistence type="predicted"/>
<sequence length="138" mass="15077">MGGFFSAQRKGRKSALVGAPWELVGADMTECVDSGTPSSSQIWLWLISRSSMDEQSKFQLFVRIGGQLISVQVTRESTLESAVYSAFSQGNYILFKFVAHCWDEVKQRRLLLEESLEGVVPGSTITTFAAIHGGGPGK</sequence>